<name>A0AAV2VJ19_9VIBR</name>
<evidence type="ECO:0000313" key="2">
    <source>
        <dbReference type="Proteomes" id="UP000018211"/>
    </source>
</evidence>
<evidence type="ECO:0000313" key="1">
    <source>
        <dbReference type="EMBL" id="CCO44682.1"/>
    </source>
</evidence>
<dbReference type="AlphaFoldDB" id="A0AAV2VJ19"/>
<dbReference type="RefSeq" id="WP_022610449.1">
    <property type="nucleotide sequence ID" value="NZ_LK391965.1"/>
</dbReference>
<comment type="caution">
    <text evidence="1">The sequence shown here is derived from an EMBL/GenBank/DDBJ whole genome shotgun (WGS) entry which is preliminary data.</text>
</comment>
<evidence type="ECO:0008006" key="3">
    <source>
        <dbReference type="Google" id="ProtNLM"/>
    </source>
</evidence>
<sequence>MPFNASGFFQRLFNWRDDRDAGVKILAERMDQEMDGIVAGINDIVSGNVDWKGSMTGVFGTSAAPAYSFQEDSDTGIYRESTNTLGFSLGGVSVALLDENGFTVNGAVDATKFNAGGTEYSTTAGGWFFNNWNTDTQKGMALFADNNEMFIKNVAANNPTANSIAPSVLKLWDGADWKNVLTEGSADFGRYGNTHPFTVGGDANTYYPVRIDGPSNFDFADIGISRHYNWPAPNSWNTSTHKGGLTLNFRWSGDGNWGGNDKTIRIVQFAESYTSMVGGIQLSTGGVIVWLRGGGARYNLTSSNGKVTRVQVYATSAGYTDSRPTNFVPRTGTPDQIRANRQAEIDSYWPVRGNRNGVFGDMVVKRNSSSSKLLDLRNATPNSWAYIAISSGIEDQYAGDNTVHIGFADFATAGQPAKSLHFRVGEGNTNHTRLAVHKNGVNVPNKLTVGYFVCGGNIELKSNQRQHITFKNAQGVAKAYIYKDHDTAFLTHTAESRFEQDVKVGGDLDCDRVLLKGKDMVTGAAGSGAPTGTAIPPVGGLFVRW</sequence>
<protein>
    <recommendedName>
        <fullName evidence="3">Tail fiber protein</fullName>
    </recommendedName>
</protein>
<reference evidence="1 2" key="1">
    <citation type="journal article" date="2013" name="ISME J.">
        <title>Comparative genomics of pathogenic lineages of Vibrio nigripulchritudo identifies virulence-associated traits.</title>
        <authorList>
            <person name="Goudenege D."/>
            <person name="Labreuche Y."/>
            <person name="Krin E."/>
            <person name="Ansquer D."/>
            <person name="Mangenot S."/>
            <person name="Calteau A."/>
            <person name="Medigue C."/>
            <person name="Mazel D."/>
            <person name="Polz M.F."/>
            <person name="Le Roux F."/>
        </authorList>
    </citation>
    <scope>NUCLEOTIDE SEQUENCE [LARGE SCALE GENOMIC DNA]</scope>
    <source>
        <strain evidence="1 2">SOn1</strain>
    </source>
</reference>
<dbReference type="Proteomes" id="UP000018211">
    <property type="component" value="Unassembled WGS sequence"/>
</dbReference>
<organism evidence="1 2">
    <name type="scientific">Vibrio nigripulchritudo SOn1</name>
    <dbReference type="NCBI Taxonomy" id="1238450"/>
    <lineage>
        <taxon>Bacteria</taxon>
        <taxon>Pseudomonadati</taxon>
        <taxon>Pseudomonadota</taxon>
        <taxon>Gammaproteobacteria</taxon>
        <taxon>Vibrionales</taxon>
        <taxon>Vibrionaceae</taxon>
        <taxon>Vibrio</taxon>
    </lineage>
</organism>
<proteinExistence type="predicted"/>
<accession>A0AAV2VJ19</accession>
<dbReference type="EMBL" id="CAOF01000023">
    <property type="protein sequence ID" value="CCO44682.1"/>
    <property type="molecule type" value="Genomic_DNA"/>
</dbReference>
<gene>
    <name evidence="1" type="ORF">VIBNISOn1_1190027</name>
</gene>